<evidence type="ECO:0000256" key="1">
    <source>
        <dbReference type="ARBA" id="ARBA00004418"/>
    </source>
</evidence>
<reference evidence="8 9" key="1">
    <citation type="submission" date="2019-07" db="EMBL/GenBank/DDBJ databases">
        <title>Whole genome shotgun sequence of Methylobacterium haplocladii NBRC 107714.</title>
        <authorList>
            <person name="Hosoyama A."/>
            <person name="Uohara A."/>
            <person name="Ohji S."/>
            <person name="Ichikawa N."/>
        </authorList>
    </citation>
    <scope>NUCLEOTIDE SEQUENCE [LARGE SCALE GENOMIC DNA]</scope>
    <source>
        <strain evidence="8 9">NBRC 107714</strain>
    </source>
</reference>
<dbReference type="EMBL" id="BJZT01000019">
    <property type="protein sequence ID" value="GEO99586.1"/>
    <property type="molecule type" value="Genomic_DNA"/>
</dbReference>
<evidence type="ECO:0000256" key="5">
    <source>
        <dbReference type="ARBA" id="ARBA00022764"/>
    </source>
</evidence>
<dbReference type="InterPro" id="IPR031811">
    <property type="entry name" value="ALGX/ALGJ_SGNH-like"/>
</dbReference>
<accession>A0A512IPF2</accession>
<dbReference type="Pfam" id="PF16822">
    <property type="entry name" value="ALGX"/>
    <property type="match status" value="1"/>
</dbReference>
<keyword evidence="4" id="KW-0732">Signal</keyword>
<evidence type="ECO:0000256" key="2">
    <source>
        <dbReference type="ARBA" id="ARBA00005182"/>
    </source>
</evidence>
<keyword evidence="9" id="KW-1185">Reference proteome</keyword>
<dbReference type="GO" id="GO:0042597">
    <property type="term" value="C:periplasmic space"/>
    <property type="evidence" value="ECO:0007669"/>
    <property type="project" value="UniProtKB-SubCell"/>
</dbReference>
<keyword evidence="3" id="KW-0808">Transferase</keyword>
<comment type="caution">
    <text evidence="8">The sequence shown here is derived from an EMBL/GenBank/DDBJ whole genome shotgun (WGS) entry which is preliminary data.</text>
</comment>
<proteinExistence type="predicted"/>
<feature type="domain" description="AlgX/AlgJ SGNH hydrolase-like" evidence="7">
    <location>
        <begin position="10"/>
        <end position="178"/>
    </location>
</feature>
<dbReference type="RefSeq" id="WP_147078471.1">
    <property type="nucleotide sequence ID" value="NZ_BJZT01000019.1"/>
</dbReference>
<evidence type="ECO:0000313" key="9">
    <source>
        <dbReference type="Proteomes" id="UP000321258"/>
    </source>
</evidence>
<dbReference type="OrthoDB" id="7981249at2"/>
<evidence type="ECO:0000256" key="4">
    <source>
        <dbReference type="ARBA" id="ARBA00022729"/>
    </source>
</evidence>
<dbReference type="Gene3D" id="1.25.40.10">
    <property type="entry name" value="Tetratricopeptide repeat domain"/>
    <property type="match status" value="2"/>
</dbReference>
<evidence type="ECO:0000259" key="7">
    <source>
        <dbReference type="Pfam" id="PF16822"/>
    </source>
</evidence>
<comment type="pathway">
    <text evidence="2">Glycan biosynthesis; alginate biosynthesis.</text>
</comment>
<comment type="subcellular location">
    <subcellularLocation>
        <location evidence="1">Periplasm</location>
    </subcellularLocation>
</comment>
<dbReference type="Proteomes" id="UP000321258">
    <property type="component" value="Unassembled WGS sequence"/>
</dbReference>
<keyword evidence="6" id="KW-0016">Alginate biosynthesis</keyword>
<dbReference type="UniPathway" id="UPA00286"/>
<dbReference type="AlphaFoldDB" id="A0A512IPF2"/>
<dbReference type="InterPro" id="IPR011990">
    <property type="entry name" value="TPR-like_helical_dom_sf"/>
</dbReference>
<dbReference type="GO" id="GO:0016740">
    <property type="term" value="F:transferase activity"/>
    <property type="evidence" value="ECO:0007669"/>
    <property type="project" value="UniProtKB-KW"/>
</dbReference>
<evidence type="ECO:0000256" key="3">
    <source>
        <dbReference type="ARBA" id="ARBA00022679"/>
    </source>
</evidence>
<gene>
    <name evidence="8" type="ORF">MHA02_19740</name>
</gene>
<evidence type="ECO:0000256" key="6">
    <source>
        <dbReference type="ARBA" id="ARBA00022841"/>
    </source>
</evidence>
<dbReference type="GO" id="GO:0042121">
    <property type="term" value="P:alginic acid biosynthetic process"/>
    <property type="evidence" value="ECO:0007669"/>
    <property type="project" value="UniProtKB-UniPathway"/>
</dbReference>
<name>A0A512IPF2_9HYPH</name>
<organism evidence="8 9">
    <name type="scientific">Methylobacterium haplocladii</name>
    <dbReference type="NCBI Taxonomy" id="1176176"/>
    <lineage>
        <taxon>Bacteria</taxon>
        <taxon>Pseudomonadati</taxon>
        <taxon>Pseudomonadota</taxon>
        <taxon>Alphaproteobacteria</taxon>
        <taxon>Hyphomicrobiales</taxon>
        <taxon>Methylobacteriaceae</taxon>
        <taxon>Methylobacterium</taxon>
    </lineage>
</organism>
<protein>
    <recommendedName>
        <fullName evidence="7">AlgX/AlgJ SGNH hydrolase-like domain-containing protein</fullName>
    </recommendedName>
</protein>
<keyword evidence="5" id="KW-0574">Periplasm</keyword>
<dbReference type="SUPFAM" id="SSF48452">
    <property type="entry name" value="TPR-like"/>
    <property type="match status" value="1"/>
</dbReference>
<sequence length="461" mass="51175">MLAGSDISIAEGREGWLFLERYLDARPLDFASNLSDWARTTLPLQRSIMKSRHERLAKRGIDFVFLVAPEKSSIYAEHLPDGIVPDLPTAAGRLTAAAVADGVQAIDLVSLLNGAKGVVPVYYDVDSHWTSFAAYRVYREILKRMPAHLDQRPIDFSAIRYHDRQVFGDLGIHLQPERTGYLQQAEIAGRDLVSVSDTFDEREYAFQQHTCPQGRGRALVVRDSFTTFLAPFLSRTFAETTYIAPPSVLPDDLIDDLRPDVVIVQLAERALFYRPDLLADWSIRGWRDIYLESESDHPARKQNRRTRQAMRENDWAEALLSAEAAALLDAEGRFTGNLAECRLRTGDAAGALAAVERADKHTDRYQGTLAALALAALGRRSEALDRLDAVLLLQPNNARLLIQKAEWLLEAQRPHEALSPLGCALAIAPGHATILYRLGEARHALGDFTGAKAAFEASGLI</sequence>
<evidence type="ECO:0000313" key="8">
    <source>
        <dbReference type="EMBL" id="GEO99586.1"/>
    </source>
</evidence>